<evidence type="ECO:0000313" key="5">
    <source>
        <dbReference type="Proteomes" id="UP001283366"/>
    </source>
</evidence>
<dbReference type="OrthoDB" id="9782820at2"/>
<evidence type="ECO:0000313" key="3">
    <source>
        <dbReference type="EMBL" id="SMS00829.1"/>
    </source>
</evidence>
<dbReference type="EMBL" id="JAWRCO010000002">
    <property type="protein sequence ID" value="MDW6004541.1"/>
    <property type="molecule type" value="Genomic_DNA"/>
</dbReference>
<evidence type="ECO:0000313" key="2">
    <source>
        <dbReference type="EMBL" id="MDW6004541.1"/>
    </source>
</evidence>
<dbReference type="InterPro" id="IPR027485">
    <property type="entry name" value="AMMECR1_N"/>
</dbReference>
<dbReference type="InterPro" id="IPR036071">
    <property type="entry name" value="AMMECR1_dom_sf"/>
</dbReference>
<dbReference type="InterPro" id="IPR002733">
    <property type="entry name" value="AMMECR1_domain"/>
</dbReference>
<evidence type="ECO:0000259" key="1">
    <source>
        <dbReference type="PROSITE" id="PS51112"/>
    </source>
</evidence>
<name>A0A1Y6IT26_9VIBR</name>
<reference evidence="3 4" key="1">
    <citation type="submission" date="2017-05" db="EMBL/GenBank/DDBJ databases">
        <authorList>
            <person name="Song R."/>
            <person name="Chenine A.L."/>
            <person name="Ruprecht R.M."/>
        </authorList>
    </citation>
    <scope>NUCLEOTIDE SEQUENCE [LARGE SCALE GENOMIC DNA]</scope>
    <source>
        <strain evidence="3 4">CECT 7927</strain>
    </source>
</reference>
<sequence length="194" mass="21536">MAALLSQNPNPDEMAQLWQIARDAICGLFTDAETSPPQLDQYPARLTRPGACFVTLEVNGQLQGCLGSLVAHTPLVLDVYQKARASACEDQRFAPLTSSQLDALSIEVSVLSEPELLEVRSEEALLAYLAEHRVGVILSDQMHRGVFLPQVWESLPEPADFVSHLKRKAGWRSDDWPPGIEVRVFTVTSIRRML</sequence>
<dbReference type="Pfam" id="PF01871">
    <property type="entry name" value="AMMECR1"/>
    <property type="match status" value="1"/>
</dbReference>
<dbReference type="Gene3D" id="3.30.1490.150">
    <property type="entry name" value="Hypothetical protein ph0010, domain 2"/>
    <property type="match status" value="1"/>
</dbReference>
<dbReference type="EMBL" id="FXXI01000003">
    <property type="protein sequence ID" value="SMS00829.1"/>
    <property type="molecule type" value="Genomic_DNA"/>
</dbReference>
<dbReference type="SUPFAM" id="SSF143447">
    <property type="entry name" value="AMMECR1-like"/>
    <property type="match status" value="1"/>
</dbReference>
<dbReference type="Proteomes" id="UP001283366">
    <property type="component" value="Unassembled WGS sequence"/>
</dbReference>
<proteinExistence type="predicted"/>
<dbReference type="PROSITE" id="PS51112">
    <property type="entry name" value="AMMECR1"/>
    <property type="match status" value="1"/>
</dbReference>
<dbReference type="InterPro" id="IPR027623">
    <property type="entry name" value="AmmeMemoSam_A"/>
</dbReference>
<dbReference type="Proteomes" id="UP000196125">
    <property type="component" value="Unassembled WGS sequence"/>
</dbReference>
<dbReference type="PANTHER" id="PTHR13016">
    <property type="entry name" value="AMMECR1 HOMOLOG"/>
    <property type="match status" value="1"/>
</dbReference>
<dbReference type="RefSeq" id="WP_087480884.1">
    <property type="nucleotide sequence ID" value="NZ_AP024884.1"/>
</dbReference>
<reference evidence="2 5" key="2">
    <citation type="submission" date="2023-11" db="EMBL/GenBank/DDBJ databases">
        <title>Plant-associative lifestyle of Vibrio porteresiae and its evolutionary dynamics.</title>
        <authorList>
            <person name="Rameshkumar N."/>
            <person name="Kirti K."/>
        </authorList>
    </citation>
    <scope>NUCLEOTIDE SEQUENCE [LARGE SCALE GENOMIC DNA]</scope>
    <source>
        <strain evidence="2 5">MSSRF38</strain>
    </source>
</reference>
<protein>
    <submittedName>
        <fullName evidence="2">AmmeMemoRadiSam system protein A</fullName>
    </submittedName>
</protein>
<gene>
    <name evidence="2" type="primary">amrA</name>
    <name evidence="2" type="ORF">SBX37_16920</name>
    <name evidence="3" type="ORF">VIM7927_02100</name>
</gene>
<evidence type="ECO:0000313" key="4">
    <source>
        <dbReference type="Proteomes" id="UP000196125"/>
    </source>
</evidence>
<accession>A0A1Y6IT26</accession>
<dbReference type="NCBIfam" id="TIGR04335">
    <property type="entry name" value="AmmeMemoSam_A"/>
    <property type="match status" value="1"/>
</dbReference>
<dbReference type="Gene3D" id="3.30.700.20">
    <property type="entry name" value="Hypothetical protein ph0010, domain 1"/>
    <property type="match status" value="1"/>
</dbReference>
<dbReference type="PANTHER" id="PTHR13016:SF0">
    <property type="entry name" value="AMME SYNDROME CANDIDATE GENE 1 PROTEIN"/>
    <property type="match status" value="1"/>
</dbReference>
<keyword evidence="5" id="KW-1185">Reference proteome</keyword>
<organism evidence="3 4">
    <name type="scientific">Vibrio mangrovi</name>
    <dbReference type="NCBI Taxonomy" id="474394"/>
    <lineage>
        <taxon>Bacteria</taxon>
        <taxon>Pseudomonadati</taxon>
        <taxon>Pseudomonadota</taxon>
        <taxon>Gammaproteobacteria</taxon>
        <taxon>Vibrionales</taxon>
        <taxon>Vibrionaceae</taxon>
        <taxon>Vibrio</taxon>
    </lineage>
</organism>
<feature type="domain" description="AMMECR1" evidence="1">
    <location>
        <begin position="12"/>
        <end position="194"/>
    </location>
</feature>
<dbReference type="InterPro" id="IPR023473">
    <property type="entry name" value="AMMECR1"/>
</dbReference>
<dbReference type="AlphaFoldDB" id="A0A1Y6IT26"/>